<dbReference type="HOGENOM" id="CLU_694036_0_0_0"/>
<reference evidence="2 3" key="2">
    <citation type="journal article" date="2011" name="Stand. Genomic Sci.">
        <title>Complete genome sequence of Isosphaera pallida type strain (IS1B).</title>
        <authorList>
            <consortium name="US DOE Joint Genome Institute (JGI-PGF)"/>
            <person name="Goker M."/>
            <person name="Cleland D."/>
            <person name="Saunders E."/>
            <person name="Lapidus A."/>
            <person name="Nolan M."/>
            <person name="Lucas S."/>
            <person name="Hammon N."/>
            <person name="Deshpande S."/>
            <person name="Cheng J.F."/>
            <person name="Tapia R."/>
            <person name="Han C."/>
            <person name="Goodwin L."/>
            <person name="Pitluck S."/>
            <person name="Liolios K."/>
            <person name="Pagani I."/>
            <person name="Ivanova N."/>
            <person name="Mavromatis K."/>
            <person name="Pati A."/>
            <person name="Chen A."/>
            <person name="Palaniappan K."/>
            <person name="Land M."/>
            <person name="Hauser L."/>
            <person name="Chang Y.J."/>
            <person name="Jeffries C.D."/>
            <person name="Detter J.C."/>
            <person name="Beck B."/>
            <person name="Woyke T."/>
            <person name="Bristow J."/>
            <person name="Eisen J.A."/>
            <person name="Markowitz V."/>
            <person name="Hugenholtz P."/>
            <person name="Kyrpides N.C."/>
            <person name="Klenk H.P."/>
        </authorList>
    </citation>
    <scope>NUCLEOTIDE SEQUENCE [LARGE SCALE GENOMIC DNA]</scope>
    <source>
        <strain evidence="3">ATCC 43644 / DSM 9630 / IS1B</strain>
        <plasmid evidence="3">pISOP01</plasmid>
    </source>
</reference>
<evidence type="ECO:0000313" key="2">
    <source>
        <dbReference type="EMBL" id="ADV64303.1"/>
    </source>
</evidence>
<reference key="1">
    <citation type="submission" date="2010-11" db="EMBL/GenBank/DDBJ databases">
        <title>The complete sequence of plasmid of Isophaera pallida ATCC 43644.</title>
        <authorList>
            <consortium name="US DOE Joint Genome Institute (JGI-PGF)"/>
            <person name="Lucas S."/>
            <person name="Copeland A."/>
            <person name="Lapidus A."/>
            <person name="Bruce D."/>
            <person name="Goodwin L."/>
            <person name="Pitluck S."/>
            <person name="Kyrpides N."/>
            <person name="Mavromatis K."/>
            <person name="Pagani I."/>
            <person name="Ivanova N."/>
            <person name="Saunders E."/>
            <person name="Brettin T."/>
            <person name="Detter J.C."/>
            <person name="Han C."/>
            <person name="Tapia R."/>
            <person name="Land M."/>
            <person name="Hauser L."/>
            <person name="Markowitz V."/>
            <person name="Cheng J.-F."/>
            <person name="Hugenholtz P."/>
            <person name="Woyke T."/>
            <person name="Wu D."/>
            <person name="Eisen J.A."/>
        </authorList>
    </citation>
    <scope>NUCLEOTIDE SEQUENCE</scope>
    <source>
        <strain>ATCC 43644</strain>
    </source>
</reference>
<dbReference type="KEGG" id="ipa:Isop_3747"/>
<feature type="region of interest" description="Disordered" evidence="1">
    <location>
        <begin position="257"/>
        <end position="278"/>
    </location>
</feature>
<feature type="compositionally biased region" description="Basic and acidic residues" evidence="1">
    <location>
        <begin position="164"/>
        <end position="176"/>
    </location>
</feature>
<evidence type="ECO:0000313" key="3">
    <source>
        <dbReference type="Proteomes" id="UP000008631"/>
    </source>
</evidence>
<gene>
    <name evidence="2" type="ordered locus">Isop_3747</name>
</gene>
<geneLocation type="plasmid" evidence="2 3">
    <name>pISOP01</name>
</geneLocation>
<evidence type="ECO:0000256" key="1">
    <source>
        <dbReference type="SAM" id="MobiDB-lite"/>
    </source>
</evidence>
<keyword evidence="3" id="KW-1185">Reference proteome</keyword>
<feature type="compositionally biased region" description="Acidic residues" evidence="1">
    <location>
        <begin position="257"/>
        <end position="275"/>
    </location>
</feature>
<accession>E8R6W0</accession>
<name>E8R6W0_ISOPI</name>
<dbReference type="RefSeq" id="WP_013555153.1">
    <property type="nucleotide sequence ID" value="NC_014957.1"/>
</dbReference>
<organism evidence="2 3">
    <name type="scientific">Isosphaera pallida (strain ATCC 43644 / DSM 9630 / IS1B)</name>
    <dbReference type="NCBI Taxonomy" id="575540"/>
    <lineage>
        <taxon>Bacteria</taxon>
        <taxon>Pseudomonadati</taxon>
        <taxon>Planctomycetota</taxon>
        <taxon>Planctomycetia</taxon>
        <taxon>Isosphaerales</taxon>
        <taxon>Isosphaeraceae</taxon>
        <taxon>Isosphaera</taxon>
    </lineage>
</organism>
<dbReference type="Proteomes" id="UP000008631">
    <property type="component" value="Plasmid pISOP01"/>
</dbReference>
<proteinExistence type="predicted"/>
<dbReference type="AlphaFoldDB" id="E8R6W0"/>
<keyword evidence="2" id="KW-0614">Plasmid</keyword>
<feature type="region of interest" description="Disordered" evidence="1">
    <location>
        <begin position="161"/>
        <end position="180"/>
    </location>
</feature>
<sequence>MNPMRHHPAATVAGSFFRDWQWGRRRAGRCAAWLGAWGATTLTLWGWGWGPWGVAVDAQPPGLASGSGRGIDQEVAQARSRIQAELADLTARFNPPARALVPTDPPPTTGSPLAGVPGSVPLAAPAVAAHPLASLIYHEAQLTVFLTRYDDHVAVRGWQGSRPGWEKPADQFDQPRHPHSLRRGMQRLPIREFSLRLDLGLDPITRAALLQRQGLPPLIVGMVDSLISPLGPNREDDLDAHHDPDLEFEFEDEFDSDWDFDQGWDEEPSDAEADDAQVPPVASPDDLAAAKASALAERLGVPVTARSRAEASSQVTTTAQAAAATTTAANRPGVEGMAVASVNGQIQLEACYRDAQGQLRHVRAEGSAQAIEQVLIRDGVPRDARLAILRALAAANR</sequence>
<dbReference type="InParanoid" id="E8R6W0"/>
<protein>
    <submittedName>
        <fullName evidence="2">Uncharacterized protein</fullName>
    </submittedName>
</protein>
<dbReference type="EMBL" id="CP002354">
    <property type="protein sequence ID" value="ADV64303.1"/>
    <property type="molecule type" value="Genomic_DNA"/>
</dbReference>